<proteinExistence type="predicted"/>
<dbReference type="PROSITE" id="PS50030">
    <property type="entry name" value="UBA"/>
    <property type="match status" value="1"/>
</dbReference>
<feature type="region of interest" description="Disordered" evidence="1">
    <location>
        <begin position="390"/>
        <end position="557"/>
    </location>
</feature>
<dbReference type="PANTHER" id="PTHR23030">
    <property type="entry name" value="PCD6 INTERACTING PROTEIN-RELATED"/>
    <property type="match status" value="1"/>
</dbReference>
<dbReference type="SMART" id="SM00165">
    <property type="entry name" value="UBA"/>
    <property type="match status" value="1"/>
</dbReference>
<feature type="domain" description="UBA" evidence="2">
    <location>
        <begin position="559"/>
        <end position="599"/>
    </location>
</feature>
<evidence type="ECO:0000313" key="4">
    <source>
        <dbReference type="Proteomes" id="UP001165060"/>
    </source>
</evidence>
<feature type="compositionally biased region" description="Pro residues" evidence="1">
    <location>
        <begin position="544"/>
        <end position="554"/>
    </location>
</feature>
<sequence>TDPPSPPLFSTLLPKNARAALSRFAAQLASDKASATSKIAESSAAARAALSRANLPQSLEAHLAGDGLPEALWARVAAARALNPRAAFAAALSSAGSPKAEIQALLQKAEQALNAQLSDDNRFRVENSGYAPQVTVAAQQGDLRRDLAYYTGLLDKAERSDAVVRGNLGNEGAEMALATLDKSRAELDADMPKREGAAAPAIDTSGLSAALADLSMLMTVRDAALAHFAKKADSLDMTALLSAAADPDACVADTLAGFDEVQVDIDKNLSSQNEVLARVFSENQKFAAARSADEATQKREAYLVSVSTAAATVESLLKQVQEGRGFYDGVVERVRQLHQTCMDQEVMVGVMHADFLEDSQMRQRSQSQEAADAELAARLAQDCNFTANDSATARREQEEADAALAAAMAQEDQEAAQQEQQRSSNAEADAAAALAAPAPAPAASGQGWMSWLSGSPAPADAASPTSTSAPLIKNEHSPAPPPATRGGYAPPPPPPISDSDAPPLPAYQPPSISPTGNNISAPPPAFPGAPVYNAGGGSGSTWVPQPPPMPPPPAAAGVAADAGKVATLVGMGFDTEKVKKALSDHNNDEENALNQLISD</sequence>
<evidence type="ECO:0000313" key="3">
    <source>
        <dbReference type="EMBL" id="GMI22752.1"/>
    </source>
</evidence>
<dbReference type="InterPro" id="IPR009060">
    <property type="entry name" value="UBA-like_sf"/>
</dbReference>
<dbReference type="Gene3D" id="1.20.140.50">
    <property type="entry name" value="alix/aip1 like domains"/>
    <property type="match status" value="1"/>
</dbReference>
<dbReference type="SUPFAM" id="SSF46934">
    <property type="entry name" value="UBA-like"/>
    <property type="match status" value="1"/>
</dbReference>
<dbReference type="Pfam" id="PF13949">
    <property type="entry name" value="ALIX_LYPXL_bnd"/>
    <property type="match status" value="1"/>
</dbReference>
<reference evidence="3 4" key="1">
    <citation type="journal article" date="2023" name="Commun. Biol.">
        <title>Genome analysis of Parmales, the sister group of diatoms, reveals the evolutionary specialization of diatoms from phago-mixotrophs to photoautotrophs.</title>
        <authorList>
            <person name="Ban H."/>
            <person name="Sato S."/>
            <person name="Yoshikawa S."/>
            <person name="Yamada K."/>
            <person name="Nakamura Y."/>
            <person name="Ichinomiya M."/>
            <person name="Sato N."/>
            <person name="Blanc-Mathieu R."/>
            <person name="Endo H."/>
            <person name="Kuwata A."/>
            <person name="Ogata H."/>
        </authorList>
    </citation>
    <scope>NUCLEOTIDE SEQUENCE [LARGE SCALE GENOMIC DNA]</scope>
</reference>
<accession>A0ABQ6MAJ1</accession>
<evidence type="ECO:0000256" key="1">
    <source>
        <dbReference type="SAM" id="MobiDB-lite"/>
    </source>
</evidence>
<name>A0ABQ6MAJ1_9STRA</name>
<feature type="compositionally biased region" description="Low complexity" evidence="1">
    <location>
        <begin position="455"/>
        <end position="470"/>
    </location>
</feature>
<keyword evidence="4" id="KW-1185">Reference proteome</keyword>
<dbReference type="EMBL" id="BRYB01001304">
    <property type="protein sequence ID" value="GMI22752.1"/>
    <property type="molecule type" value="Genomic_DNA"/>
</dbReference>
<gene>
    <name evidence="3" type="ORF">TeGR_g8352</name>
</gene>
<evidence type="ECO:0000259" key="2">
    <source>
        <dbReference type="PROSITE" id="PS50030"/>
    </source>
</evidence>
<protein>
    <recommendedName>
        <fullName evidence="2">UBA domain-containing protein</fullName>
    </recommendedName>
</protein>
<comment type="caution">
    <text evidence="3">The sequence shown here is derived from an EMBL/GenBank/DDBJ whole genome shotgun (WGS) entry which is preliminary data.</text>
</comment>
<dbReference type="InterPro" id="IPR025304">
    <property type="entry name" value="ALIX_V_dom"/>
</dbReference>
<dbReference type="Gene3D" id="1.20.120.560">
    <property type="entry name" value="alix/aip1 in complex with the ypdl late domain"/>
    <property type="match status" value="1"/>
</dbReference>
<dbReference type="InterPro" id="IPR015940">
    <property type="entry name" value="UBA"/>
</dbReference>
<dbReference type="Pfam" id="PF00627">
    <property type="entry name" value="UBA"/>
    <property type="match status" value="1"/>
</dbReference>
<dbReference type="Gene3D" id="1.10.8.10">
    <property type="entry name" value="DNA helicase RuvA subunit, C-terminal domain"/>
    <property type="match status" value="1"/>
</dbReference>
<feature type="compositionally biased region" description="Pro residues" evidence="1">
    <location>
        <begin position="478"/>
        <end position="512"/>
    </location>
</feature>
<dbReference type="Proteomes" id="UP001165060">
    <property type="component" value="Unassembled WGS sequence"/>
</dbReference>
<organism evidence="3 4">
    <name type="scientific">Tetraparma gracilis</name>
    <dbReference type="NCBI Taxonomy" id="2962635"/>
    <lineage>
        <taxon>Eukaryota</taxon>
        <taxon>Sar</taxon>
        <taxon>Stramenopiles</taxon>
        <taxon>Ochrophyta</taxon>
        <taxon>Bolidophyceae</taxon>
        <taxon>Parmales</taxon>
        <taxon>Triparmaceae</taxon>
        <taxon>Tetraparma</taxon>
    </lineage>
</organism>
<feature type="compositionally biased region" description="Low complexity" evidence="1">
    <location>
        <begin position="402"/>
        <end position="443"/>
    </location>
</feature>
<feature type="non-terminal residue" evidence="3">
    <location>
        <position position="1"/>
    </location>
</feature>
<dbReference type="PANTHER" id="PTHR23030:SF30">
    <property type="entry name" value="TYROSINE-PROTEIN PHOSPHATASE NON-RECEPTOR TYPE 23"/>
    <property type="match status" value="1"/>
</dbReference>